<evidence type="ECO:0000313" key="1">
    <source>
        <dbReference type="EMBL" id="MFC5458124.1"/>
    </source>
</evidence>
<accession>A0ABW0KXI2</accession>
<protein>
    <submittedName>
        <fullName evidence="1">Uncharacterized protein</fullName>
    </submittedName>
</protein>
<sequence>MKAFRLFLLLAACLVIAWVVLSTRCIRLDEKGDPLLINDEEVLCAESQFGALPLRPA</sequence>
<proteinExistence type="predicted"/>
<reference evidence="2" key="1">
    <citation type="journal article" date="2019" name="Int. J. Syst. Evol. Microbiol.">
        <title>The Global Catalogue of Microorganisms (GCM) 10K type strain sequencing project: providing services to taxonomists for standard genome sequencing and annotation.</title>
        <authorList>
            <consortium name="The Broad Institute Genomics Platform"/>
            <consortium name="The Broad Institute Genome Sequencing Center for Infectious Disease"/>
            <person name="Wu L."/>
            <person name="Ma J."/>
        </authorList>
    </citation>
    <scope>NUCLEOTIDE SEQUENCE [LARGE SCALE GENOMIC DNA]</scope>
    <source>
        <strain evidence="2">CGMCC 4.1469</strain>
    </source>
</reference>
<dbReference type="Proteomes" id="UP001596052">
    <property type="component" value="Unassembled WGS sequence"/>
</dbReference>
<evidence type="ECO:0000313" key="2">
    <source>
        <dbReference type="Proteomes" id="UP001596052"/>
    </source>
</evidence>
<organism evidence="1 2">
    <name type="scientific">Prosthecobacter fluviatilis</name>
    <dbReference type="NCBI Taxonomy" id="445931"/>
    <lineage>
        <taxon>Bacteria</taxon>
        <taxon>Pseudomonadati</taxon>
        <taxon>Verrucomicrobiota</taxon>
        <taxon>Verrucomicrobiia</taxon>
        <taxon>Verrucomicrobiales</taxon>
        <taxon>Verrucomicrobiaceae</taxon>
        <taxon>Prosthecobacter</taxon>
    </lineage>
</organism>
<gene>
    <name evidence="1" type="ORF">ACFQDI_24855</name>
</gene>
<name>A0ABW0KXI2_9BACT</name>
<dbReference type="EMBL" id="JBHSMQ010000016">
    <property type="protein sequence ID" value="MFC5458124.1"/>
    <property type="molecule type" value="Genomic_DNA"/>
</dbReference>
<comment type="caution">
    <text evidence="1">The sequence shown here is derived from an EMBL/GenBank/DDBJ whole genome shotgun (WGS) entry which is preliminary data.</text>
</comment>
<keyword evidence="2" id="KW-1185">Reference proteome</keyword>
<dbReference type="RefSeq" id="WP_377172143.1">
    <property type="nucleotide sequence ID" value="NZ_JBHSMQ010000016.1"/>
</dbReference>